<sequence>MSKHQQSVSIADPRAELAELVKRKHEVAENLQNLERQIYNFEGSYLEDTQQYGNIIRGWDRYLSSSQRGGTGGAGSGGGTQGKNEVKKRKIKDAERLFSKSSITSVQAVQAGPEGTPTYEPNPAMIEINHTGDLFVSSSDEIDVKKEVEEEAKPSKSSRGGSSSLSSSGHEKKKSGGRDRKKR</sequence>
<evidence type="ECO:0000256" key="10">
    <source>
        <dbReference type="SAM" id="MobiDB-lite"/>
    </source>
</evidence>
<evidence type="ECO:0000256" key="8">
    <source>
        <dbReference type="ARBA" id="ARBA00023242"/>
    </source>
</evidence>
<feature type="compositionally biased region" description="Low complexity" evidence="10">
    <location>
        <begin position="155"/>
        <end position="168"/>
    </location>
</feature>
<dbReference type="GO" id="GO:0006325">
    <property type="term" value="P:chromatin organization"/>
    <property type="evidence" value="ECO:0007669"/>
    <property type="project" value="UniProtKB-KW"/>
</dbReference>
<dbReference type="GO" id="GO:0000123">
    <property type="term" value="C:histone acetyltransferase complex"/>
    <property type="evidence" value="ECO:0007669"/>
    <property type="project" value="InterPro"/>
</dbReference>
<protein>
    <recommendedName>
        <fullName evidence="3">Chromatin modification-related protein MEAF6</fullName>
    </recommendedName>
</protein>
<keyword evidence="6" id="KW-0175">Coiled coil</keyword>
<dbReference type="AlphaFoldDB" id="A0A7R8WAQ7"/>
<evidence type="ECO:0000256" key="6">
    <source>
        <dbReference type="ARBA" id="ARBA00023054"/>
    </source>
</evidence>
<comment type="similarity">
    <text evidence="2 9">Belongs to the EAF6 family.</text>
</comment>
<evidence type="ECO:0000256" key="1">
    <source>
        <dbReference type="ARBA" id="ARBA00004123"/>
    </source>
</evidence>
<dbReference type="OrthoDB" id="440324at2759"/>
<reference evidence="11" key="1">
    <citation type="submission" date="2020-11" db="EMBL/GenBank/DDBJ databases">
        <authorList>
            <person name="Tran Van P."/>
        </authorList>
    </citation>
    <scope>NUCLEOTIDE SEQUENCE</scope>
</reference>
<dbReference type="GO" id="GO:0005634">
    <property type="term" value="C:nucleus"/>
    <property type="evidence" value="ECO:0007669"/>
    <property type="project" value="UniProtKB-SubCell"/>
</dbReference>
<dbReference type="PANTHER" id="PTHR13476">
    <property type="entry name" value="CHROMATIN MODIFICATION-RELATED PROTEIN MEAF6"/>
    <property type="match status" value="1"/>
</dbReference>
<organism evidence="11">
    <name type="scientific">Cyprideis torosa</name>
    <dbReference type="NCBI Taxonomy" id="163714"/>
    <lineage>
        <taxon>Eukaryota</taxon>
        <taxon>Metazoa</taxon>
        <taxon>Ecdysozoa</taxon>
        <taxon>Arthropoda</taxon>
        <taxon>Crustacea</taxon>
        <taxon>Oligostraca</taxon>
        <taxon>Ostracoda</taxon>
        <taxon>Podocopa</taxon>
        <taxon>Podocopida</taxon>
        <taxon>Cytherocopina</taxon>
        <taxon>Cytheroidea</taxon>
        <taxon>Cytherideidae</taxon>
        <taxon>Cyprideis</taxon>
    </lineage>
</organism>
<feature type="region of interest" description="Disordered" evidence="10">
    <location>
        <begin position="63"/>
        <end position="89"/>
    </location>
</feature>
<evidence type="ECO:0000313" key="11">
    <source>
        <dbReference type="EMBL" id="CAD7225666.1"/>
    </source>
</evidence>
<proteinExistence type="inferred from homology"/>
<evidence type="ECO:0000256" key="9">
    <source>
        <dbReference type="RuleBase" id="RU368022"/>
    </source>
</evidence>
<feature type="compositionally biased region" description="Gly residues" evidence="10">
    <location>
        <begin position="69"/>
        <end position="81"/>
    </location>
</feature>
<name>A0A7R8WAQ7_9CRUS</name>
<keyword evidence="8" id="KW-0539">Nucleus</keyword>
<evidence type="ECO:0000256" key="4">
    <source>
        <dbReference type="ARBA" id="ARBA00022853"/>
    </source>
</evidence>
<evidence type="ECO:0000256" key="7">
    <source>
        <dbReference type="ARBA" id="ARBA00023163"/>
    </source>
</evidence>
<gene>
    <name evidence="11" type="ORF">CTOB1V02_LOCUS3599</name>
</gene>
<keyword evidence="4" id="KW-0156">Chromatin regulator</keyword>
<evidence type="ECO:0000256" key="3">
    <source>
        <dbReference type="ARBA" id="ARBA00019141"/>
    </source>
</evidence>
<keyword evidence="5 9" id="KW-0805">Transcription regulation</keyword>
<dbReference type="InterPro" id="IPR015418">
    <property type="entry name" value="Eaf6"/>
</dbReference>
<evidence type="ECO:0000256" key="2">
    <source>
        <dbReference type="ARBA" id="ARBA00010916"/>
    </source>
</evidence>
<accession>A0A7R8WAQ7</accession>
<feature type="compositionally biased region" description="Basic and acidic residues" evidence="10">
    <location>
        <begin position="174"/>
        <end position="183"/>
    </location>
</feature>
<keyword evidence="7 9" id="KW-0804">Transcription</keyword>
<feature type="compositionally biased region" description="Basic and acidic residues" evidence="10">
    <location>
        <begin position="142"/>
        <end position="154"/>
    </location>
</feature>
<evidence type="ECO:0000256" key="5">
    <source>
        <dbReference type="ARBA" id="ARBA00023015"/>
    </source>
</evidence>
<feature type="region of interest" description="Disordered" evidence="10">
    <location>
        <begin position="102"/>
        <end position="183"/>
    </location>
</feature>
<dbReference type="Pfam" id="PF09340">
    <property type="entry name" value="NuA4"/>
    <property type="match status" value="1"/>
</dbReference>
<comment type="subcellular location">
    <subcellularLocation>
        <location evidence="1">Nucleus</location>
    </subcellularLocation>
</comment>
<dbReference type="EMBL" id="OB660628">
    <property type="protein sequence ID" value="CAD7225666.1"/>
    <property type="molecule type" value="Genomic_DNA"/>
</dbReference>